<dbReference type="Proteomes" id="UP000004348">
    <property type="component" value="Chromosome"/>
</dbReference>
<proteinExistence type="predicted"/>
<dbReference type="InterPro" id="IPR037914">
    <property type="entry name" value="SpoVT-AbrB_sf"/>
</dbReference>
<comment type="caution">
    <text evidence="1">The sequence shown here is derived from an EMBL/GenBank/DDBJ whole genome shotgun (WGS) entry which is preliminary data.</text>
</comment>
<gene>
    <name evidence="1" type="ORF">Nlim_1729</name>
</gene>
<evidence type="ECO:0000313" key="1">
    <source>
        <dbReference type="EMBL" id="EGG41437.1"/>
    </source>
</evidence>
<dbReference type="HOGENOM" id="CLU_2985497_0_0_2"/>
<dbReference type="Gene3D" id="2.10.260.10">
    <property type="match status" value="1"/>
</dbReference>
<evidence type="ECO:0008006" key="2">
    <source>
        <dbReference type="Google" id="ProtNLM"/>
    </source>
</evidence>
<reference evidence="1" key="1">
    <citation type="journal article" date="2011" name="PLoS ONE">
        <title>Genome of a low-salinity ammonia-oxidizing archaeon determined by single-cell and metagenomic analysis.</title>
        <authorList>
            <person name="Blainey P.C."/>
            <person name="Mosier A.C."/>
            <person name="Potanina A."/>
            <person name="Francis C.A."/>
            <person name="Quake S.R."/>
        </authorList>
    </citation>
    <scope>NUCLEOTIDE SEQUENCE [LARGE SCALE GENOMIC DNA]</scope>
    <source>
        <strain evidence="1">SFB1</strain>
    </source>
</reference>
<dbReference type="SUPFAM" id="SSF89447">
    <property type="entry name" value="AbrB/MazE/MraZ-like"/>
    <property type="match status" value="1"/>
</dbReference>
<sequence>MARITTVVKCWEVKKGTVVVVIPKKIRDQLKLKAGTKFHVIFNSKNQLIFQILENKK</sequence>
<protein>
    <recommendedName>
        <fullName evidence="2">SpoVT-AbrB domain-containing protein</fullName>
    </recommendedName>
</protein>
<dbReference type="EMBL" id="AEGP01000063">
    <property type="protein sequence ID" value="EGG41437.1"/>
    <property type="molecule type" value="Genomic_DNA"/>
</dbReference>
<name>F3KMH9_9ARCH</name>
<accession>F3KMH9</accession>
<organism evidence="1">
    <name type="scientific">Candidatus Nitrosarchaeum limnium SFB1</name>
    <dbReference type="NCBI Taxonomy" id="886738"/>
    <lineage>
        <taxon>Archaea</taxon>
        <taxon>Nitrososphaerota</taxon>
        <taxon>Nitrososphaeria</taxon>
        <taxon>Nitrosopumilales</taxon>
        <taxon>Nitrosopumilaceae</taxon>
        <taxon>Nitrosarchaeum</taxon>
    </lineage>
</organism>
<dbReference type="STRING" id="886738.Nlim_1729"/>
<dbReference type="AlphaFoldDB" id="F3KMH9"/>